<dbReference type="PANTHER" id="PTHR46847">
    <property type="entry name" value="D-ALLOSE-BINDING PERIPLASMIC PROTEIN-RELATED"/>
    <property type="match status" value="1"/>
</dbReference>
<dbReference type="EMBL" id="AP024485">
    <property type="protein sequence ID" value="BCS89158.1"/>
    <property type="molecule type" value="Genomic_DNA"/>
</dbReference>
<dbReference type="InterPro" id="IPR028082">
    <property type="entry name" value="Peripla_BP_I"/>
</dbReference>
<comment type="similarity">
    <text evidence="2">Belongs to the bacterial solute-binding protein 2 family.</text>
</comment>
<dbReference type="NCBIfam" id="NF008185">
    <property type="entry name" value="PRK10936.1"/>
    <property type="match status" value="1"/>
</dbReference>
<reference evidence="6" key="1">
    <citation type="journal article" date="2022" name="Arch. Microbiol.">
        <title>Pseudodesulfovibrio sediminis sp. nov., a mesophilic and neutrophilic sulfate-reducing bacterium isolated from sediment of a brackish lake.</title>
        <authorList>
            <person name="Takahashi A."/>
            <person name="Kojima H."/>
            <person name="Watanabe M."/>
            <person name="Fukui M."/>
        </authorList>
    </citation>
    <scope>NUCLEOTIDE SEQUENCE</scope>
    <source>
        <strain evidence="6">SF6</strain>
    </source>
</reference>
<organism evidence="6 7">
    <name type="scientific">Pseudodesulfovibrio sediminis</name>
    <dbReference type="NCBI Taxonomy" id="2810563"/>
    <lineage>
        <taxon>Bacteria</taxon>
        <taxon>Pseudomonadati</taxon>
        <taxon>Thermodesulfobacteriota</taxon>
        <taxon>Desulfovibrionia</taxon>
        <taxon>Desulfovibrionales</taxon>
        <taxon>Desulfovibrionaceae</taxon>
    </lineage>
</organism>
<evidence type="ECO:0000256" key="4">
    <source>
        <dbReference type="SAM" id="SignalP"/>
    </source>
</evidence>
<evidence type="ECO:0000259" key="5">
    <source>
        <dbReference type="Pfam" id="PF13407"/>
    </source>
</evidence>
<gene>
    <name evidence="6" type="ORF">PSDVSF_24000</name>
</gene>
<protein>
    <submittedName>
        <fullName evidence="6">TMAO reductase system periplasmic protein TorT</fullName>
    </submittedName>
</protein>
<dbReference type="Proteomes" id="UP001053296">
    <property type="component" value="Chromosome"/>
</dbReference>
<name>A0ABM7P6K1_9BACT</name>
<dbReference type="PANTHER" id="PTHR46847:SF1">
    <property type="entry name" value="D-ALLOSE-BINDING PERIPLASMIC PROTEIN-RELATED"/>
    <property type="match status" value="1"/>
</dbReference>
<dbReference type="CDD" id="cd06306">
    <property type="entry name" value="PBP1_TorT-like"/>
    <property type="match status" value="1"/>
</dbReference>
<accession>A0ABM7P6K1</accession>
<comment type="subcellular location">
    <subcellularLocation>
        <location evidence="1">Cell envelope</location>
    </subcellularLocation>
</comment>
<dbReference type="RefSeq" id="WP_229591146.1">
    <property type="nucleotide sequence ID" value="NZ_AP024485.1"/>
</dbReference>
<sequence>MKSISYDAYSLRWSLAVVLFLFLSLIPTPAEAQETAWWPLQVKSYYGRYDTRQKQAGHASASLNSPKLEEWVPPPPPDTPITLGVCLPHMKDAYWVALNFGIIDEARRLGVGIRLVEAGGYDNLQTQISQMRQLERDGVDAIILSAISYTDNNQSIARTVARSIPVIEVVNDVLAPAVTAKAMVSFYEMGYFAGEFVAEQAETAGLQSVSIAFFPGPAGSGWAPESLIGFKEAMRHFPGPVEIRDVVWGDTGHDTQRKLIEWSQEKTGPVDYIVGNAVAAAEAPAALARLGRQGTTQVVSTYITPTLYDSLSRGDVAASPSDLTIFQGRMAVDMCVRVLRGEIPGKDFPFRSGPFSPMITPDNIASYPYEGLFGPRGYVPIFNLDPAH</sequence>
<evidence type="ECO:0000256" key="3">
    <source>
        <dbReference type="ARBA" id="ARBA00022729"/>
    </source>
</evidence>
<dbReference type="Pfam" id="PF13407">
    <property type="entry name" value="Peripla_BP_4"/>
    <property type="match status" value="1"/>
</dbReference>
<feature type="domain" description="Periplasmic binding protein" evidence="5">
    <location>
        <begin position="84"/>
        <end position="342"/>
    </location>
</feature>
<feature type="chain" id="PRO_5046216082" evidence="4">
    <location>
        <begin position="33"/>
        <end position="388"/>
    </location>
</feature>
<evidence type="ECO:0000256" key="1">
    <source>
        <dbReference type="ARBA" id="ARBA00004196"/>
    </source>
</evidence>
<dbReference type="Gene3D" id="3.40.50.2300">
    <property type="match status" value="2"/>
</dbReference>
<keyword evidence="7" id="KW-1185">Reference proteome</keyword>
<proteinExistence type="inferred from homology"/>
<keyword evidence="3 4" id="KW-0732">Signal</keyword>
<feature type="signal peptide" evidence="4">
    <location>
        <begin position="1"/>
        <end position="32"/>
    </location>
</feature>
<evidence type="ECO:0000313" key="6">
    <source>
        <dbReference type="EMBL" id="BCS89158.1"/>
    </source>
</evidence>
<evidence type="ECO:0000256" key="2">
    <source>
        <dbReference type="ARBA" id="ARBA00007639"/>
    </source>
</evidence>
<evidence type="ECO:0000313" key="7">
    <source>
        <dbReference type="Proteomes" id="UP001053296"/>
    </source>
</evidence>
<dbReference type="InterPro" id="IPR025997">
    <property type="entry name" value="SBP_2_dom"/>
</dbReference>
<dbReference type="SUPFAM" id="SSF53822">
    <property type="entry name" value="Periplasmic binding protein-like I"/>
    <property type="match status" value="1"/>
</dbReference>